<dbReference type="EMBL" id="JAVDXV010000010">
    <property type="protein sequence ID" value="MDR7335594.1"/>
    <property type="molecule type" value="Genomic_DNA"/>
</dbReference>
<dbReference type="InterPro" id="IPR024445">
    <property type="entry name" value="Tnp_ISXO2-like"/>
</dbReference>
<dbReference type="SMART" id="SM01126">
    <property type="entry name" value="DDE_Tnp_IS1595"/>
    <property type="match status" value="1"/>
</dbReference>
<keyword evidence="4" id="KW-1185">Reference proteome</keyword>
<name>A0ABU2AEH6_9BURK</name>
<dbReference type="PANTHER" id="PTHR33293:SF1">
    <property type="entry name" value="INSERTION ELEMENT IS1 1 PROTEIN INSB-RELATED"/>
    <property type="match status" value="1"/>
</dbReference>
<evidence type="ECO:0000256" key="1">
    <source>
        <dbReference type="SAM" id="MobiDB-lite"/>
    </source>
</evidence>
<protein>
    <submittedName>
        <fullName evidence="3">Transposase-like protein</fullName>
    </submittedName>
</protein>
<proteinExistence type="predicted"/>
<dbReference type="InterPro" id="IPR051354">
    <property type="entry name" value="Transposase_27_IS1"/>
</dbReference>
<organism evidence="3 4">
    <name type="scientific">Roseateles asaccharophilus</name>
    <dbReference type="NCBI Taxonomy" id="582607"/>
    <lineage>
        <taxon>Bacteria</taxon>
        <taxon>Pseudomonadati</taxon>
        <taxon>Pseudomonadota</taxon>
        <taxon>Betaproteobacteria</taxon>
        <taxon>Burkholderiales</taxon>
        <taxon>Sphaerotilaceae</taxon>
        <taxon>Roseateles</taxon>
    </lineage>
</organism>
<feature type="region of interest" description="Disordered" evidence="1">
    <location>
        <begin position="161"/>
        <end position="181"/>
    </location>
</feature>
<dbReference type="Pfam" id="PF12762">
    <property type="entry name" value="DDE_Tnp_IS1595"/>
    <property type="match status" value="1"/>
</dbReference>
<dbReference type="RefSeq" id="WP_310332595.1">
    <property type="nucleotide sequence ID" value="NZ_JAVDXV010000010.1"/>
</dbReference>
<evidence type="ECO:0000313" key="3">
    <source>
        <dbReference type="EMBL" id="MDR7335594.1"/>
    </source>
</evidence>
<dbReference type="PANTHER" id="PTHR33293">
    <property type="entry name" value="INSERTION ELEMENT IS1 1 PROTEIN INSB-RELATED"/>
    <property type="match status" value="1"/>
</dbReference>
<gene>
    <name evidence="3" type="ORF">J2X21_004759</name>
</gene>
<evidence type="ECO:0000313" key="4">
    <source>
        <dbReference type="Proteomes" id="UP001180825"/>
    </source>
</evidence>
<reference evidence="3 4" key="1">
    <citation type="submission" date="2023-07" db="EMBL/GenBank/DDBJ databases">
        <title>Sorghum-associated microbial communities from plants grown in Nebraska, USA.</title>
        <authorList>
            <person name="Schachtman D."/>
        </authorList>
    </citation>
    <scope>NUCLEOTIDE SEQUENCE [LARGE SCALE GENOMIC DNA]</scope>
    <source>
        <strain evidence="3 4">BE316</strain>
    </source>
</reference>
<dbReference type="NCBIfam" id="NF033547">
    <property type="entry name" value="transpos_IS1595"/>
    <property type="match status" value="1"/>
</dbReference>
<evidence type="ECO:0000259" key="2">
    <source>
        <dbReference type="SMART" id="SM01126"/>
    </source>
</evidence>
<feature type="domain" description="ISXO2-like transposase" evidence="2">
    <location>
        <begin position="139"/>
        <end position="293"/>
    </location>
</feature>
<dbReference type="Pfam" id="PF13384">
    <property type="entry name" value="HTH_23"/>
    <property type="match status" value="1"/>
</dbReference>
<comment type="caution">
    <text evidence="3">The sequence shown here is derived from an EMBL/GenBank/DDBJ whole genome shotgun (WGS) entry which is preliminary data.</text>
</comment>
<sequence length="311" mass="34276">MRSRELKRMMAEALKLTLAQRQELIQVLSDVNEVERVVQTVQSRPQVCPHCQGERVVRNGHASGLQRYKCRHCARIFNSLTETPLAGLRHKGKWERQAEVLRQGLSVHQAADALAVAPSTAFRWRHRFLQLAQGVKARVLQGVVEADETYFLRSSKGQRVKARKARHRGGSGAKRGLSEEQEPVLVARDRSGATADFILQRAGKAATIAVLGSVLAPDVVLCTDCSGSLGAAARHLGVEHQALNLSKGQRVQGAWHIQNANAYHARLKNWIRRFNGVASSYLASLGWFRALDRSAQAPRQPAPFLALAIGA</sequence>
<accession>A0ABU2AEH6</accession>
<dbReference type="Proteomes" id="UP001180825">
    <property type="component" value="Unassembled WGS sequence"/>
</dbReference>